<dbReference type="PANTHER" id="PTHR42834">
    <property type="entry name" value="ENDONUCLEASE/EXONUCLEASE/PHOSPHATASE FAMILY PROTEIN (AFU_ORTHOLOGUE AFUA_3G09210)"/>
    <property type="match status" value="1"/>
</dbReference>
<dbReference type="EMBL" id="ACQA01000001">
    <property type="protein sequence ID" value="EEQ96088.1"/>
    <property type="molecule type" value="Genomic_DNA"/>
</dbReference>
<dbReference type="AlphaFoldDB" id="C4WEF9"/>
<proteinExistence type="predicted"/>
<keyword evidence="2" id="KW-0269">Exonuclease</keyword>
<comment type="caution">
    <text evidence="2">The sequence shown here is derived from an EMBL/GenBank/DDBJ whole genome shotgun (WGS) entry which is preliminary data.</text>
</comment>
<name>C4WEF9_9HYPH</name>
<dbReference type="Gene3D" id="3.60.10.10">
    <property type="entry name" value="Endonuclease/exonuclease/phosphatase"/>
    <property type="match status" value="1"/>
</dbReference>
<dbReference type="InterPro" id="IPR036691">
    <property type="entry name" value="Endo/exonu/phosph_ase_sf"/>
</dbReference>
<dbReference type="GO" id="GO:0004519">
    <property type="term" value="F:endonuclease activity"/>
    <property type="evidence" value="ECO:0007669"/>
    <property type="project" value="UniProtKB-KW"/>
</dbReference>
<keyword evidence="2" id="KW-0255">Endonuclease</keyword>
<dbReference type="InterPro" id="IPR005135">
    <property type="entry name" value="Endo/exonuclease/phosphatase"/>
</dbReference>
<evidence type="ECO:0000313" key="2">
    <source>
        <dbReference type="EMBL" id="EEQ96088.1"/>
    </source>
</evidence>
<dbReference type="GO" id="GO:0004527">
    <property type="term" value="F:exonuclease activity"/>
    <property type="evidence" value="ECO:0007669"/>
    <property type="project" value="UniProtKB-KW"/>
</dbReference>
<evidence type="ECO:0000313" key="3">
    <source>
        <dbReference type="Proteomes" id="UP000004386"/>
    </source>
</evidence>
<protein>
    <submittedName>
        <fullName evidence="2">Endonuclease/exonuclease/phosphatase</fullName>
    </submittedName>
</protein>
<feature type="domain" description="Endonuclease/exonuclease/phosphatase" evidence="1">
    <location>
        <begin position="98"/>
        <end position="393"/>
    </location>
</feature>
<sequence length="403" mass="46261">MGIFETQVTVSAEIYWFRNSSSCQSPGKRRDCACMFTIATFNVENLMRRFDFSGFRNELHQDRTLQLFEISDEAQYRLLEQARAIAHADDTRQMTALAIAETRADILCLQEVDNLAALNAFEYGYLFKMIGHGFRHKYLIDGNDSRGIDVAVMMRDTTRDGQPIEVDEVTSYAYVTYNDFGLYEPALGELGLEAHDRIFKRDCLNVDIRIAGKPLSLFVTHLKSMTGARNGFDGRTSSLPVRRAEARAIRRIIEDKFGPSNVADRRWLICGDFNDYRERIIIGGDEWNGYEFTPMVEEESALDVLLGDGFAVNLVERRPVMDRWTLYHTRGPQERHLCQLDYIMASPSFAKKNERAVPNIVRRGQPWRTIFPPGQQIDRYPRTGWDRPKASDHCPVAVTLNMV</sequence>
<dbReference type="Pfam" id="PF03372">
    <property type="entry name" value="Exo_endo_phos"/>
    <property type="match status" value="1"/>
</dbReference>
<dbReference type="PANTHER" id="PTHR42834:SF1">
    <property type="entry name" value="ENDONUCLEASE_EXONUCLEASE_PHOSPHATASE FAMILY PROTEIN (AFU_ORTHOLOGUE AFUA_3G09210)"/>
    <property type="match status" value="1"/>
</dbReference>
<accession>C4WEF9</accession>
<dbReference type="Proteomes" id="UP000004386">
    <property type="component" value="Unassembled WGS sequence"/>
</dbReference>
<keyword evidence="2" id="KW-0378">Hydrolase</keyword>
<organism evidence="2 3">
    <name type="scientific">Brucella intermedia LMG 3301</name>
    <dbReference type="NCBI Taxonomy" id="641118"/>
    <lineage>
        <taxon>Bacteria</taxon>
        <taxon>Pseudomonadati</taxon>
        <taxon>Pseudomonadota</taxon>
        <taxon>Alphaproteobacteria</taxon>
        <taxon>Hyphomicrobiales</taxon>
        <taxon>Brucellaceae</taxon>
        <taxon>Brucella/Ochrobactrum group</taxon>
        <taxon>Brucella</taxon>
    </lineage>
</organism>
<dbReference type="HOGENOM" id="CLU_058620_1_0_5"/>
<evidence type="ECO:0000259" key="1">
    <source>
        <dbReference type="Pfam" id="PF03372"/>
    </source>
</evidence>
<dbReference type="SUPFAM" id="SSF56219">
    <property type="entry name" value="DNase I-like"/>
    <property type="match status" value="1"/>
</dbReference>
<reference evidence="2 3" key="1">
    <citation type="submission" date="2009-05" db="EMBL/GenBank/DDBJ databases">
        <authorList>
            <person name="Setubal J.C."/>
            <person name="Boyle S."/>
            <person name="Crasta O.R."/>
            <person name="Gillespie J.J."/>
            <person name="Kenyon R.W."/>
            <person name="Lu J."/>
            <person name="Mane S."/>
            <person name="Nagrani S."/>
            <person name="Shallom J.M."/>
            <person name="Shallom S."/>
            <person name="Shukla M."/>
            <person name="Snyder E.E."/>
            <person name="Sobral B.W."/>
            <person name="Wattam A.R."/>
            <person name="Will R."/>
            <person name="Williams K."/>
            <person name="Yoo H."/>
            <person name="Munk C."/>
            <person name="Tapia R."/>
            <person name="Green L."/>
            <person name="Rogers Y."/>
            <person name="Detter J.C."/>
            <person name="Bruce D."/>
            <person name="Brettin T.S."/>
            <person name="Tsolis R."/>
        </authorList>
    </citation>
    <scope>NUCLEOTIDE SEQUENCE [LARGE SCALE GENOMIC DNA]</scope>
    <source>
        <strain evidence="2 3">LMG 3301</strain>
    </source>
</reference>
<keyword evidence="2" id="KW-0540">Nuclease</keyword>
<gene>
    <name evidence="2" type="ORF">OINT_1001500</name>
</gene>